<dbReference type="GO" id="GO:0005875">
    <property type="term" value="C:microtubule associated complex"/>
    <property type="evidence" value="ECO:0007669"/>
    <property type="project" value="UniProtKB-UniRule"/>
</dbReference>
<evidence type="ECO:0000313" key="14">
    <source>
        <dbReference type="Proteomes" id="UP000790833"/>
    </source>
</evidence>
<feature type="repeat" description="WD" evidence="12">
    <location>
        <begin position="206"/>
        <end position="250"/>
    </location>
</feature>
<keyword evidence="6" id="KW-0677">Repeat</keyword>
<dbReference type="Proteomes" id="UP000790833">
    <property type="component" value="Unassembled WGS sequence"/>
</dbReference>
<dbReference type="PROSITE" id="PS00678">
    <property type="entry name" value="WD_REPEATS_1"/>
    <property type="match status" value="2"/>
</dbReference>
<dbReference type="CDD" id="cd00200">
    <property type="entry name" value="WD40"/>
    <property type="match status" value="1"/>
</dbReference>
<dbReference type="SUPFAM" id="SSF50978">
    <property type="entry name" value="WD40 repeat-like"/>
    <property type="match status" value="1"/>
</dbReference>
<keyword evidence="3 12" id="KW-0853">WD repeat</keyword>
<keyword evidence="1 11" id="KW-0813">Transport</keyword>
<accession>A0A9P7VBX9</accession>
<evidence type="ECO:0000313" key="13">
    <source>
        <dbReference type="EMBL" id="KAG7194975.1"/>
    </source>
</evidence>
<dbReference type="PANTHER" id="PTHR44129">
    <property type="entry name" value="WD REPEAT-CONTAINING PROTEIN POP1"/>
    <property type="match status" value="1"/>
</dbReference>
<keyword evidence="8 11" id="KW-0175">Coiled coil</keyword>
<comment type="subcellular location">
    <subcellularLocation>
        <location evidence="11">Cytoplasm</location>
        <location evidence="11">Cytoskeleton</location>
    </subcellularLocation>
    <subcellularLocation>
        <location evidence="11">Cytoplasm</location>
        <location evidence="11">Cytoskeleton</location>
        <location evidence="11">Spindle pole</location>
    </subcellularLocation>
    <text evidence="11">Localizes to the plus ends of microtubules and the mitotic spindle poles.</text>
</comment>
<keyword evidence="7 11" id="KW-0498">Mitosis</keyword>
<dbReference type="InterPro" id="IPR001680">
    <property type="entry name" value="WD40_rpt"/>
</dbReference>
<dbReference type="GeneID" id="66117460"/>
<evidence type="ECO:0000256" key="11">
    <source>
        <dbReference type="HAMAP-Rule" id="MF_03141"/>
    </source>
</evidence>
<feature type="repeat" description="WD" evidence="12">
    <location>
        <begin position="402"/>
        <end position="437"/>
    </location>
</feature>
<comment type="caution">
    <text evidence="13">The sequence shown here is derived from an EMBL/GenBank/DDBJ whole genome shotgun (WGS) entry which is preliminary data.</text>
</comment>
<feature type="repeat" description="WD" evidence="12">
    <location>
        <begin position="156"/>
        <end position="205"/>
    </location>
</feature>
<keyword evidence="9 11" id="KW-0206">Cytoskeleton</keyword>
<evidence type="ECO:0000256" key="8">
    <source>
        <dbReference type="ARBA" id="ARBA00023054"/>
    </source>
</evidence>
<dbReference type="RefSeq" id="XP_043050522.1">
    <property type="nucleotide sequence ID" value="XM_043194771.1"/>
</dbReference>
<dbReference type="InterPro" id="IPR050349">
    <property type="entry name" value="WD_LIS1/nudF_dynein_reg"/>
</dbReference>
<dbReference type="Gene3D" id="2.130.10.10">
    <property type="entry name" value="YVTN repeat-like/Quinoprotein amine dehydrogenase"/>
    <property type="match status" value="1"/>
</dbReference>
<keyword evidence="5 11" id="KW-0493">Microtubule</keyword>
<dbReference type="Pfam" id="PF00400">
    <property type="entry name" value="WD40"/>
    <property type="match status" value="4"/>
</dbReference>
<dbReference type="GO" id="GO:0051012">
    <property type="term" value="P:microtubule sliding"/>
    <property type="evidence" value="ECO:0007669"/>
    <property type="project" value="UniProtKB-UniRule"/>
</dbReference>
<dbReference type="PROSITE" id="PS50082">
    <property type="entry name" value="WD_REPEATS_2"/>
    <property type="match status" value="3"/>
</dbReference>
<dbReference type="AlphaFoldDB" id="A0A9P7VBX9"/>
<proteinExistence type="inferred from homology"/>
<dbReference type="PRINTS" id="PR00320">
    <property type="entry name" value="GPROTEINBRPT"/>
</dbReference>
<reference evidence="13" key="1">
    <citation type="submission" date="2021-03" db="EMBL/GenBank/DDBJ databases">
        <authorList>
            <person name="Palmer J.M."/>
        </authorList>
    </citation>
    <scope>NUCLEOTIDE SEQUENCE</scope>
    <source>
        <strain evidence="13">ARV_011</strain>
    </source>
</reference>
<dbReference type="Gene3D" id="1.20.960.30">
    <property type="match status" value="1"/>
</dbReference>
<keyword evidence="2 11" id="KW-0963">Cytoplasm</keyword>
<evidence type="ECO:0000256" key="5">
    <source>
        <dbReference type="ARBA" id="ARBA00022701"/>
    </source>
</evidence>
<comment type="function">
    <text evidence="11">Positively regulates the activity of the minus-end directed microtubule motor protein dynein. Plays a central role in positioning the mitotic spindle at the bud neck during cell division. Targets cytoplasmic dynein to microtubule plus ends, thereby promoting dynein-mediated microtubule sliding along the bud cortex and consequently the movement of the mitotic spindle to the bud neck.</text>
</comment>
<dbReference type="InterPro" id="IPR015943">
    <property type="entry name" value="WD40/YVTN_repeat-like_dom_sf"/>
</dbReference>
<keyword evidence="4 11" id="KW-0132">Cell division</keyword>
<evidence type="ECO:0000256" key="10">
    <source>
        <dbReference type="ARBA" id="ARBA00023306"/>
    </source>
</evidence>
<dbReference type="InterPro" id="IPR037190">
    <property type="entry name" value="LIS1_N"/>
</dbReference>
<keyword evidence="14" id="KW-1185">Reference proteome</keyword>
<dbReference type="OrthoDB" id="10264588at2759"/>
<dbReference type="GO" id="GO:0051301">
    <property type="term" value="P:cell division"/>
    <property type="evidence" value="ECO:0007669"/>
    <property type="project" value="UniProtKB-KW"/>
</dbReference>
<dbReference type="GO" id="GO:0005737">
    <property type="term" value="C:cytoplasm"/>
    <property type="evidence" value="ECO:0007669"/>
    <property type="project" value="UniProtKB-UniRule"/>
</dbReference>
<dbReference type="GO" id="GO:0000922">
    <property type="term" value="C:spindle pole"/>
    <property type="evidence" value="ECO:0007669"/>
    <property type="project" value="UniProtKB-SubCell"/>
</dbReference>
<dbReference type="PROSITE" id="PS50294">
    <property type="entry name" value="WD_REPEATS_REGION"/>
    <property type="match status" value="2"/>
</dbReference>
<dbReference type="GO" id="GO:0005874">
    <property type="term" value="C:microtubule"/>
    <property type="evidence" value="ECO:0007669"/>
    <property type="project" value="UniProtKB-KW"/>
</dbReference>
<protein>
    <recommendedName>
        <fullName evidence="11">Nuclear distribution protein PAC1</fullName>
    </recommendedName>
    <alternativeName>
        <fullName evidence="11">Lissencephaly-1 homolog</fullName>
        <shortName evidence="11">LIS-1</shortName>
    </alternativeName>
    <alternativeName>
        <fullName evidence="11">nudF homolog</fullName>
    </alternativeName>
</protein>
<dbReference type="InterPro" id="IPR020472">
    <property type="entry name" value="WD40_PAC1"/>
</dbReference>
<sequence>MVSSILAARQEEELHKAIIQYLEPRLKESTLQQIKNDLEVHDYNTPVMANYLEKKWSAVLRLQKRIMELEVETSNLRALVDANDGGSSNGPIGKSLKNGNWLPQAPLRLFKTQGKQLITALAIHPRLSQVAIGCANGSLIIWQVTNDSLSIADKIIPAHLKDIHRLVWSPRSVTLGSKEGYVLASCSSDLTIKLWDEDTYSQLRVFSGHEHTISGLAFLTNLVGDLYLYSASRDKTVKTWNISSGNSVRSFIGHSEWVRDVDAISVDSKLLLIDTSSNSVDQLGDFLLTCSNDQSARLTHAESGVGLAILIGHTHVVETAKFLPIHSNIYIDKYLEENPEVYPNIPRGASSDPTYINTLGFKYCITGGRDNTIKLWLLPVPTLHPHRSPTIGNPQAYLVVELLGHVSWVKSLCVHPNGKYIFSAGDDKTIRVWDLSTLSVGGKVRNIKTLKAHEGFINDIDFASCMGLEQEVALARKKGKTYANRSEEHEELEKIIELKMRHMFISGGVDNLVNFWG</sequence>
<dbReference type="SUPFAM" id="SSF109925">
    <property type="entry name" value="Lissencephaly-1 protein (Lis-1, PAF-AH alpha) N-terminal domain"/>
    <property type="match status" value="1"/>
</dbReference>
<evidence type="ECO:0000256" key="3">
    <source>
        <dbReference type="ARBA" id="ARBA00022574"/>
    </source>
</evidence>
<dbReference type="HAMAP" id="MF_03141">
    <property type="entry name" value="lis1"/>
    <property type="match status" value="1"/>
</dbReference>
<comment type="similarity">
    <text evidence="11">Belongs to the WD repeat LIS1/nudF family.</text>
</comment>
<evidence type="ECO:0000256" key="1">
    <source>
        <dbReference type="ARBA" id="ARBA00022448"/>
    </source>
</evidence>
<evidence type="ECO:0000256" key="12">
    <source>
        <dbReference type="PROSITE-ProRule" id="PRU00221"/>
    </source>
</evidence>
<dbReference type="InterPro" id="IPR017252">
    <property type="entry name" value="Dynein_regulator_LIS1"/>
</dbReference>
<comment type="subunit">
    <text evidence="11">Self-associates. Interacts with NDL1 and dynein.</text>
</comment>
<evidence type="ECO:0000256" key="2">
    <source>
        <dbReference type="ARBA" id="ARBA00022490"/>
    </source>
</evidence>
<evidence type="ECO:0000256" key="4">
    <source>
        <dbReference type="ARBA" id="ARBA00022618"/>
    </source>
</evidence>
<dbReference type="EMBL" id="JAHMUF010000005">
    <property type="protein sequence ID" value="KAG7194975.1"/>
    <property type="molecule type" value="Genomic_DNA"/>
</dbReference>
<evidence type="ECO:0000256" key="9">
    <source>
        <dbReference type="ARBA" id="ARBA00023212"/>
    </source>
</evidence>
<evidence type="ECO:0000256" key="6">
    <source>
        <dbReference type="ARBA" id="ARBA00022737"/>
    </source>
</evidence>
<keyword evidence="10 11" id="KW-0131">Cell cycle</keyword>
<dbReference type="SMART" id="SM00320">
    <property type="entry name" value="WD40"/>
    <property type="match status" value="7"/>
</dbReference>
<dbReference type="GO" id="GO:0070840">
    <property type="term" value="F:dynein complex binding"/>
    <property type="evidence" value="ECO:0007669"/>
    <property type="project" value="UniProtKB-UniRule"/>
</dbReference>
<organism evidence="13 14">
    <name type="scientific">Scheffersomyces spartinae</name>
    <dbReference type="NCBI Taxonomy" id="45513"/>
    <lineage>
        <taxon>Eukaryota</taxon>
        <taxon>Fungi</taxon>
        <taxon>Dikarya</taxon>
        <taxon>Ascomycota</taxon>
        <taxon>Saccharomycotina</taxon>
        <taxon>Pichiomycetes</taxon>
        <taxon>Debaryomycetaceae</taxon>
        <taxon>Scheffersomyces</taxon>
    </lineage>
</organism>
<name>A0A9P7VBX9_9ASCO</name>
<dbReference type="InterPro" id="IPR019775">
    <property type="entry name" value="WD40_repeat_CS"/>
</dbReference>
<dbReference type="GO" id="GO:0000132">
    <property type="term" value="P:establishment of mitotic spindle orientation"/>
    <property type="evidence" value="ECO:0007669"/>
    <property type="project" value="UniProtKB-UniRule"/>
</dbReference>
<evidence type="ECO:0000256" key="7">
    <source>
        <dbReference type="ARBA" id="ARBA00022776"/>
    </source>
</evidence>
<dbReference type="InterPro" id="IPR036322">
    <property type="entry name" value="WD40_repeat_dom_sf"/>
</dbReference>
<gene>
    <name evidence="11 13" type="primary">PAC1</name>
    <name evidence="11" type="synonym">LIS1</name>
    <name evidence="13" type="ORF">KQ657_004086</name>
</gene>